<dbReference type="InterPro" id="IPR008407">
    <property type="entry name" value="Brnchd-chn_aa_trnsp_AzlD"/>
</dbReference>
<proteinExistence type="predicted"/>
<keyword evidence="1" id="KW-0472">Membrane</keyword>
<protein>
    <submittedName>
        <fullName evidence="2">Branched-subunit amino acid transport protein AzlD</fullName>
    </submittedName>
</protein>
<evidence type="ECO:0000313" key="2">
    <source>
        <dbReference type="EMBL" id="RMB08678.1"/>
    </source>
</evidence>
<name>A0A3M0CGE6_9PROT</name>
<keyword evidence="1" id="KW-1133">Transmembrane helix</keyword>
<reference evidence="2 3" key="1">
    <citation type="submission" date="2018-10" db="EMBL/GenBank/DDBJ databases">
        <title>Genomic Encyclopedia of Archaeal and Bacterial Type Strains, Phase II (KMG-II): from individual species to whole genera.</title>
        <authorList>
            <person name="Goeker M."/>
        </authorList>
    </citation>
    <scope>NUCLEOTIDE SEQUENCE [LARGE SCALE GENOMIC DNA]</scope>
    <source>
        <strain evidence="2 3">DSM 25217</strain>
    </source>
</reference>
<feature type="transmembrane region" description="Helical" evidence="1">
    <location>
        <begin position="45"/>
        <end position="63"/>
    </location>
</feature>
<gene>
    <name evidence="2" type="ORF">BXY39_1314</name>
</gene>
<accession>A0A3M0CGE6</accession>
<organism evidence="2 3">
    <name type="scientific">Eilatimonas milleporae</name>
    <dbReference type="NCBI Taxonomy" id="911205"/>
    <lineage>
        <taxon>Bacteria</taxon>
        <taxon>Pseudomonadati</taxon>
        <taxon>Pseudomonadota</taxon>
        <taxon>Alphaproteobacteria</taxon>
        <taxon>Kordiimonadales</taxon>
        <taxon>Kordiimonadaceae</taxon>
        <taxon>Eilatimonas</taxon>
    </lineage>
</organism>
<dbReference type="Pfam" id="PF05437">
    <property type="entry name" value="AzlD"/>
    <property type="match status" value="1"/>
</dbReference>
<feature type="transmembrane region" description="Helical" evidence="1">
    <location>
        <begin position="6"/>
        <end position="33"/>
    </location>
</feature>
<dbReference type="EMBL" id="REFR01000010">
    <property type="protein sequence ID" value="RMB08678.1"/>
    <property type="molecule type" value="Genomic_DNA"/>
</dbReference>
<keyword evidence="3" id="KW-1185">Reference proteome</keyword>
<comment type="caution">
    <text evidence="2">The sequence shown here is derived from an EMBL/GenBank/DDBJ whole genome shotgun (WGS) entry which is preliminary data.</text>
</comment>
<sequence>MSTLSTWAAITVVAGVTLASRLAGSFLAGSFLMGRADASPGVERFLDGLSVAVIAALVASSLAQNGLREGVAVAVTVLVMLRSATATRAMIAGMALAAAWANFPAM</sequence>
<dbReference type="Proteomes" id="UP000271227">
    <property type="component" value="Unassembled WGS sequence"/>
</dbReference>
<evidence type="ECO:0000313" key="3">
    <source>
        <dbReference type="Proteomes" id="UP000271227"/>
    </source>
</evidence>
<keyword evidence="1" id="KW-0812">Transmembrane</keyword>
<dbReference type="AlphaFoldDB" id="A0A3M0CGE6"/>
<evidence type="ECO:0000256" key="1">
    <source>
        <dbReference type="SAM" id="Phobius"/>
    </source>
</evidence>
<dbReference type="InParanoid" id="A0A3M0CGE6"/>